<evidence type="ECO:0000256" key="2">
    <source>
        <dbReference type="ARBA" id="ARBA00005046"/>
    </source>
</evidence>
<dbReference type="InterPro" id="IPR036688">
    <property type="entry name" value="MoeA_C_domain_IV_sf"/>
</dbReference>
<comment type="function">
    <text evidence="1 6">Catalyzes the insertion of molybdate into adenylated molybdopterin with the concomitant release of AMP.</text>
</comment>
<protein>
    <recommendedName>
        <fullName evidence="6">Molybdopterin molybdenumtransferase</fullName>
        <ecNumber evidence="6">2.10.1.1</ecNumber>
    </recommendedName>
</protein>
<evidence type="ECO:0000256" key="3">
    <source>
        <dbReference type="ARBA" id="ARBA00010763"/>
    </source>
</evidence>
<keyword evidence="9" id="KW-1185">Reference proteome</keyword>
<dbReference type="SMART" id="SM00852">
    <property type="entry name" value="MoCF_biosynth"/>
    <property type="match status" value="1"/>
</dbReference>
<dbReference type="InterPro" id="IPR005110">
    <property type="entry name" value="MoeA_linker/N"/>
</dbReference>
<dbReference type="InterPro" id="IPR008284">
    <property type="entry name" value="MoCF_biosynth_CS"/>
</dbReference>
<evidence type="ECO:0000313" key="9">
    <source>
        <dbReference type="Proteomes" id="UP000746690"/>
    </source>
</evidence>
<dbReference type="InterPro" id="IPR005111">
    <property type="entry name" value="MoeA_C_domain_IV"/>
</dbReference>
<dbReference type="PANTHER" id="PTHR10192">
    <property type="entry name" value="MOLYBDOPTERIN BIOSYNTHESIS PROTEIN"/>
    <property type="match status" value="1"/>
</dbReference>
<dbReference type="Pfam" id="PF03454">
    <property type="entry name" value="MoeA_C"/>
    <property type="match status" value="1"/>
</dbReference>
<dbReference type="InterPro" id="IPR038987">
    <property type="entry name" value="MoeA-like"/>
</dbReference>
<evidence type="ECO:0000256" key="6">
    <source>
        <dbReference type="RuleBase" id="RU365090"/>
    </source>
</evidence>
<evidence type="ECO:0000256" key="5">
    <source>
        <dbReference type="ARBA" id="ARBA00047317"/>
    </source>
</evidence>
<reference evidence="8 9" key="1">
    <citation type="submission" date="2020-04" db="EMBL/GenBank/DDBJ databases">
        <title>A Flavivirga sp. nov.</title>
        <authorList>
            <person name="Sun X."/>
        </authorList>
    </citation>
    <scope>NUCLEOTIDE SEQUENCE [LARGE SCALE GENOMIC DNA]</scope>
    <source>
        <strain evidence="8 9">Y03</strain>
    </source>
</reference>
<dbReference type="InterPro" id="IPR036135">
    <property type="entry name" value="MoeA_linker/N_sf"/>
</dbReference>
<evidence type="ECO:0000256" key="1">
    <source>
        <dbReference type="ARBA" id="ARBA00002901"/>
    </source>
</evidence>
<dbReference type="SUPFAM" id="SSF63867">
    <property type="entry name" value="MoeA C-terminal domain-like"/>
    <property type="match status" value="1"/>
</dbReference>
<dbReference type="NCBIfam" id="TIGR00177">
    <property type="entry name" value="molyb_syn"/>
    <property type="match status" value="1"/>
</dbReference>
<sequence length="393" mass="43642">MISIKEAINAVEKNIDPLFRETVKPLERCGSYYLSKDIISPINMPPFRQSAMDGYALSLHNDLSYTLIDEVKAGDNHQPILKPGEAIRIFTGAPVPETANAVIMQEKVVVNGSKITMESNIPKDHNIRPMGEQVKIGELALKKGTKLTPAAIGYLTSLGITEAHIYKKPSIALITTGNELIEAGMPLPYGKIYESNSKMLLNALYNLKFYDVTIHKIEDDYAQTKNKLETVIKDNDLVIATGGISVGDYDFVGKALKELQVKEVFYKVKQKPGKPLFFAKKEDTAIFALPGNPAAALSCFYVYVYIALQKMMDNDTIELPRIKAKSISVFEKRGDRPQFLKAIYNDGEVEILEGQNSSMLQTFALSNALVHVPENVSKIEKNDLVEIILLPNT</sequence>
<evidence type="ECO:0000313" key="8">
    <source>
        <dbReference type="EMBL" id="NMH88751.1"/>
    </source>
</evidence>
<dbReference type="RefSeq" id="WP_169675028.1">
    <property type="nucleotide sequence ID" value="NZ_JABBHF010000008.1"/>
</dbReference>
<organism evidence="8 9">
    <name type="scientific">Flavivirga algicola</name>
    <dbReference type="NCBI Taxonomy" id="2729136"/>
    <lineage>
        <taxon>Bacteria</taxon>
        <taxon>Pseudomonadati</taxon>
        <taxon>Bacteroidota</taxon>
        <taxon>Flavobacteriia</taxon>
        <taxon>Flavobacteriales</taxon>
        <taxon>Flavobacteriaceae</taxon>
        <taxon>Flavivirga</taxon>
    </lineage>
</organism>
<dbReference type="PANTHER" id="PTHR10192:SF5">
    <property type="entry name" value="GEPHYRIN"/>
    <property type="match status" value="1"/>
</dbReference>
<dbReference type="EC" id="2.10.1.1" evidence="6"/>
<dbReference type="SUPFAM" id="SSF63882">
    <property type="entry name" value="MoeA N-terminal region -like"/>
    <property type="match status" value="1"/>
</dbReference>
<keyword evidence="6" id="KW-0460">Magnesium</keyword>
<dbReference type="Gene3D" id="3.40.980.10">
    <property type="entry name" value="MoaB/Mog-like domain"/>
    <property type="match status" value="1"/>
</dbReference>
<comment type="caution">
    <text evidence="8">The sequence shown here is derived from an EMBL/GenBank/DDBJ whole genome shotgun (WGS) entry which is preliminary data.</text>
</comment>
<dbReference type="Gene3D" id="3.90.105.10">
    <property type="entry name" value="Molybdopterin biosynthesis moea protein, domain 2"/>
    <property type="match status" value="1"/>
</dbReference>
<gene>
    <name evidence="8" type="ORF">HHX25_14655</name>
</gene>
<accession>A0ABX1RYV0</accession>
<name>A0ABX1RYV0_9FLAO</name>
<proteinExistence type="inferred from homology"/>
<dbReference type="InterPro" id="IPR036425">
    <property type="entry name" value="MoaB/Mog-like_dom_sf"/>
</dbReference>
<evidence type="ECO:0000256" key="4">
    <source>
        <dbReference type="ARBA" id="ARBA00023150"/>
    </source>
</evidence>
<dbReference type="CDD" id="cd00887">
    <property type="entry name" value="MoeA"/>
    <property type="match status" value="1"/>
</dbReference>
<evidence type="ECO:0000259" key="7">
    <source>
        <dbReference type="SMART" id="SM00852"/>
    </source>
</evidence>
<keyword evidence="6" id="KW-0479">Metal-binding</keyword>
<keyword evidence="6" id="KW-0808">Transferase</keyword>
<comment type="catalytic activity">
    <reaction evidence="5">
        <text>adenylyl-molybdopterin + molybdate = Mo-molybdopterin + AMP + H(+)</text>
        <dbReference type="Rhea" id="RHEA:35047"/>
        <dbReference type="ChEBI" id="CHEBI:15378"/>
        <dbReference type="ChEBI" id="CHEBI:36264"/>
        <dbReference type="ChEBI" id="CHEBI:62727"/>
        <dbReference type="ChEBI" id="CHEBI:71302"/>
        <dbReference type="ChEBI" id="CHEBI:456215"/>
        <dbReference type="EC" id="2.10.1.1"/>
    </reaction>
</comment>
<dbReference type="Proteomes" id="UP000746690">
    <property type="component" value="Unassembled WGS sequence"/>
</dbReference>
<dbReference type="Gene3D" id="2.40.340.10">
    <property type="entry name" value="MoeA, C-terminal, domain IV"/>
    <property type="match status" value="1"/>
</dbReference>
<dbReference type="SUPFAM" id="SSF53218">
    <property type="entry name" value="Molybdenum cofactor biosynthesis proteins"/>
    <property type="match status" value="1"/>
</dbReference>
<feature type="domain" description="MoaB/Mog" evidence="7">
    <location>
        <begin position="172"/>
        <end position="310"/>
    </location>
</feature>
<dbReference type="Pfam" id="PF00994">
    <property type="entry name" value="MoCF_biosynth"/>
    <property type="match status" value="1"/>
</dbReference>
<keyword evidence="4 6" id="KW-0501">Molybdenum cofactor biosynthesis</keyword>
<keyword evidence="6" id="KW-0500">Molybdenum</keyword>
<comment type="cofactor">
    <cofactor evidence="6">
        <name>Mg(2+)</name>
        <dbReference type="ChEBI" id="CHEBI:18420"/>
    </cofactor>
</comment>
<dbReference type="Pfam" id="PF03453">
    <property type="entry name" value="MoeA_N"/>
    <property type="match status" value="1"/>
</dbReference>
<comment type="pathway">
    <text evidence="2 6">Cofactor biosynthesis; molybdopterin biosynthesis.</text>
</comment>
<comment type="similarity">
    <text evidence="3 6">Belongs to the MoeA family.</text>
</comment>
<dbReference type="EMBL" id="JABBHF010000008">
    <property type="protein sequence ID" value="NMH88751.1"/>
    <property type="molecule type" value="Genomic_DNA"/>
</dbReference>
<dbReference type="Gene3D" id="2.170.190.11">
    <property type="entry name" value="Molybdopterin biosynthesis moea protein, domain 3"/>
    <property type="match status" value="1"/>
</dbReference>
<dbReference type="PROSITE" id="PS01079">
    <property type="entry name" value="MOCF_BIOSYNTHESIS_2"/>
    <property type="match status" value="1"/>
</dbReference>
<dbReference type="InterPro" id="IPR001453">
    <property type="entry name" value="MoaB/Mog_dom"/>
</dbReference>